<dbReference type="PANTHER" id="PTHR37544:SF3">
    <property type="entry name" value="SPRAY"/>
    <property type="match status" value="1"/>
</dbReference>
<evidence type="ECO:0000313" key="2">
    <source>
        <dbReference type="EMBL" id="KAK9775588.1"/>
    </source>
</evidence>
<gene>
    <name evidence="2" type="ORF">SCAR479_07693</name>
</gene>
<keyword evidence="1" id="KW-1133">Transmembrane helix</keyword>
<protein>
    <recommendedName>
        <fullName evidence="4">Transmembrane protein</fullName>
    </recommendedName>
</protein>
<dbReference type="PANTHER" id="PTHR37544">
    <property type="entry name" value="SPRAY-RELATED"/>
    <property type="match status" value="1"/>
</dbReference>
<accession>A0ABR2XP75</accession>
<name>A0ABR2XP75_9PEZI</name>
<keyword evidence="3" id="KW-1185">Reference proteome</keyword>
<reference evidence="2 3" key="1">
    <citation type="submission" date="2024-02" db="EMBL/GenBank/DDBJ databases">
        <title>First draft genome assembly of two strains of Seiridium cardinale.</title>
        <authorList>
            <person name="Emiliani G."/>
            <person name="Scali E."/>
        </authorList>
    </citation>
    <scope>NUCLEOTIDE SEQUENCE [LARGE SCALE GENOMIC DNA]</scope>
    <source>
        <strain evidence="2 3">BM-138-000479</strain>
    </source>
</reference>
<dbReference type="EMBL" id="JARVKM010000033">
    <property type="protein sequence ID" value="KAK9775588.1"/>
    <property type="molecule type" value="Genomic_DNA"/>
</dbReference>
<comment type="caution">
    <text evidence="2">The sequence shown here is derived from an EMBL/GenBank/DDBJ whole genome shotgun (WGS) entry which is preliminary data.</text>
</comment>
<feature type="transmembrane region" description="Helical" evidence="1">
    <location>
        <begin position="640"/>
        <end position="660"/>
    </location>
</feature>
<keyword evidence="1" id="KW-0812">Transmembrane</keyword>
<proteinExistence type="predicted"/>
<sequence>MRIALSDDEFNRTAFEYLIGTGVASIDQPRDLPDEDVLEQYFQVKDRNEGIAWPVESMAGFPIGSGNHTGSQLFDPVTFTNACAAAHKVVFSIAVVKLLSESSSTQKGTINYRISGILISRLISAVVEVLLTISAALAETILLHCHKARTELSRNPSSLGRIMEIAQRNPALLEQFSPMDRRNKDSPKKTISKKLFKTQQKGGETYLFCVSEEMDDTSSRQELGIDERSRNTSAGRVQPLILQLKVGSVEIVLGGLPRPSNHFEVLQLLENYIPTIFATFLEAFWVLLNRILFDVEYGTQHQQQRFLNMSRDTVVDRKGQPVCYTDHEQLVLSNLSTHTALPSWTTPEAYFLPFAHSPGSSLPADVLKANATGVSLEPRCSVVTTDDASETYVHVVVNTTHQQLSLNSVADDGSRIQCGMTTAWLYNTTVSGPFEDTVMYVTQSMGQSSLELVTGLSSIGSSQAKTAEAAIFCSKRILSGWLHGGIRTPPTVKFIQCEPLLHVASHEVKADSQDSILGQERVSDPRDAGSVFGANRTQKLPANMFILATTDSENEWHNATVTRDWANIFLKLHLNTTSHINPELPVPDPKVMLPALEVVVRENVAVMFGLNPDLFNSTINATPINGFVVRTETRIFMSNAALIVSLVILFINIAVAVLVYTKRDSGDTRTYTFGGFTGFDGEPHVGIELGPYVLPLETRLERGDRHSDAAWIRTNVETLQF</sequence>
<evidence type="ECO:0008006" key="4">
    <source>
        <dbReference type="Google" id="ProtNLM"/>
    </source>
</evidence>
<evidence type="ECO:0000313" key="3">
    <source>
        <dbReference type="Proteomes" id="UP001465668"/>
    </source>
</evidence>
<organism evidence="2 3">
    <name type="scientific">Seiridium cardinale</name>
    <dbReference type="NCBI Taxonomy" id="138064"/>
    <lineage>
        <taxon>Eukaryota</taxon>
        <taxon>Fungi</taxon>
        <taxon>Dikarya</taxon>
        <taxon>Ascomycota</taxon>
        <taxon>Pezizomycotina</taxon>
        <taxon>Sordariomycetes</taxon>
        <taxon>Xylariomycetidae</taxon>
        <taxon>Amphisphaeriales</taxon>
        <taxon>Sporocadaceae</taxon>
        <taxon>Seiridium</taxon>
    </lineage>
</organism>
<evidence type="ECO:0000256" key="1">
    <source>
        <dbReference type="SAM" id="Phobius"/>
    </source>
</evidence>
<dbReference type="Proteomes" id="UP001465668">
    <property type="component" value="Unassembled WGS sequence"/>
</dbReference>
<keyword evidence="1" id="KW-0472">Membrane</keyword>